<evidence type="ECO:0000313" key="2">
    <source>
        <dbReference type="Proteomes" id="UP001231189"/>
    </source>
</evidence>
<evidence type="ECO:0000313" key="1">
    <source>
        <dbReference type="EMBL" id="KAK1665883.1"/>
    </source>
</evidence>
<proteinExistence type="predicted"/>
<gene>
    <name evidence="1" type="ORF">QYE76_054042</name>
</gene>
<dbReference type="AlphaFoldDB" id="A0AAD8SYP5"/>
<dbReference type="Proteomes" id="UP001231189">
    <property type="component" value="Unassembled WGS sequence"/>
</dbReference>
<reference evidence="1" key="1">
    <citation type="submission" date="2023-07" db="EMBL/GenBank/DDBJ databases">
        <title>A chromosome-level genome assembly of Lolium multiflorum.</title>
        <authorList>
            <person name="Chen Y."/>
            <person name="Copetti D."/>
            <person name="Kolliker R."/>
            <person name="Studer B."/>
        </authorList>
    </citation>
    <scope>NUCLEOTIDE SEQUENCE</scope>
    <source>
        <strain evidence="1">02402/16</strain>
        <tissue evidence="1">Leaf</tissue>
    </source>
</reference>
<sequence>MVVAVTRELFDMESAAGEKMRVGIVVSKLKVHCRKQAEGKLDVYKVILRRILPYAVRCLHTVQQVTLSVLEGEWHESVQMNSVTNISYRRGADSINWFLMPCDVIPYSPDSFSNTFVGCMSNIPGHGLPFSMTNPDKDIFGTCDFLDIGGLYYCRVQGQMKDSHVLNYVHGGQWISARYIQYETDKAETLSSSDKVKLRQKRPYFPIMITMENFIM</sequence>
<protein>
    <submittedName>
        <fullName evidence="1">Uncharacterized protein</fullName>
    </submittedName>
</protein>
<keyword evidence="2" id="KW-1185">Reference proteome</keyword>
<organism evidence="1 2">
    <name type="scientific">Lolium multiflorum</name>
    <name type="common">Italian ryegrass</name>
    <name type="synonym">Lolium perenne subsp. multiflorum</name>
    <dbReference type="NCBI Taxonomy" id="4521"/>
    <lineage>
        <taxon>Eukaryota</taxon>
        <taxon>Viridiplantae</taxon>
        <taxon>Streptophyta</taxon>
        <taxon>Embryophyta</taxon>
        <taxon>Tracheophyta</taxon>
        <taxon>Spermatophyta</taxon>
        <taxon>Magnoliopsida</taxon>
        <taxon>Liliopsida</taxon>
        <taxon>Poales</taxon>
        <taxon>Poaceae</taxon>
        <taxon>BOP clade</taxon>
        <taxon>Pooideae</taxon>
        <taxon>Poodae</taxon>
        <taxon>Poeae</taxon>
        <taxon>Poeae Chloroplast Group 2 (Poeae type)</taxon>
        <taxon>Loliodinae</taxon>
        <taxon>Loliinae</taxon>
        <taxon>Lolium</taxon>
    </lineage>
</organism>
<comment type="caution">
    <text evidence="1">The sequence shown here is derived from an EMBL/GenBank/DDBJ whole genome shotgun (WGS) entry which is preliminary data.</text>
</comment>
<accession>A0AAD8SYP5</accession>
<dbReference type="EMBL" id="JAUUTY010000003">
    <property type="protein sequence ID" value="KAK1665883.1"/>
    <property type="molecule type" value="Genomic_DNA"/>
</dbReference>
<name>A0AAD8SYP5_LOLMU</name>